<reference evidence="1 2" key="1">
    <citation type="submission" date="2020-08" db="EMBL/GenBank/DDBJ databases">
        <title>Genomic Encyclopedia of Type Strains, Phase IV (KMG-IV): sequencing the most valuable type-strain genomes for metagenomic binning, comparative biology and taxonomic classification.</title>
        <authorList>
            <person name="Goeker M."/>
        </authorList>
    </citation>
    <scope>NUCLEOTIDE SEQUENCE [LARGE SCALE GENOMIC DNA]</scope>
    <source>
        <strain evidence="1 2">DSM 103462</strain>
    </source>
</reference>
<dbReference type="EMBL" id="JACHFQ010000001">
    <property type="protein sequence ID" value="MBB5224862.1"/>
    <property type="molecule type" value="Genomic_DNA"/>
</dbReference>
<dbReference type="PROSITE" id="PS51257">
    <property type="entry name" value="PROKAR_LIPOPROTEIN"/>
    <property type="match status" value="1"/>
</dbReference>
<dbReference type="RefSeq" id="WP_184656561.1">
    <property type="nucleotide sequence ID" value="NZ_JACHFQ010000001.1"/>
</dbReference>
<organism evidence="1 2">
    <name type="scientific">Treponema ruminis</name>
    <dbReference type="NCBI Taxonomy" id="744515"/>
    <lineage>
        <taxon>Bacteria</taxon>
        <taxon>Pseudomonadati</taxon>
        <taxon>Spirochaetota</taxon>
        <taxon>Spirochaetia</taxon>
        <taxon>Spirochaetales</taxon>
        <taxon>Treponemataceae</taxon>
        <taxon>Treponema</taxon>
    </lineage>
</organism>
<gene>
    <name evidence="1" type="ORF">HNP76_000202</name>
</gene>
<evidence type="ECO:0000313" key="1">
    <source>
        <dbReference type="EMBL" id="MBB5224862.1"/>
    </source>
</evidence>
<sequence length="783" mass="86504">MKKKLFFIGIFFSLFFFSCYDFTNIETPETVSISSDAKYQLPAGKISFTLKDKIDVKKLREIIDKNAGSSATDEASSAKASAAAKAIEIYDYNPTQKDDALLQFILNYPIKEISPFTSLNSDLGDFTFERKFDVPDFNQSINSNLSIDNQTVMVPEGIPGSLTEINEGEPLSAWFKITSPDFKTMKLRTGALNISIKKHEGTSPSEDFSLLVQFSLVDKTNHAHVISKSSQVDCANGATIKLNLANADLLPEMEILIDGTLSGGTFAVPPKINTYDLSFSFDELKLSEITGLNMDLGPASHIDISQTFPLSGINSTFKRASIKKGSMAFACVLPDNWSGISCKNSEFVMNGGITIPKENFKNTTSGSDFLRQEAALDGLVITPNDVSPEGSFIEFEVKDAHIIFHEEGDALTLSGACKIDEVEEVILDLSAAGIDINHTDVVDTGLNISTLLGDFLDGNDSSNLINNIKFPEIPAYLYITQPSDNEALKALSLKGKVDALYTANGEEKELNLATIDEEGLPVKNTKTTFAGLADENFMVTSDTLFTRENYSCKIEGMSEVFNAHPESLKFRYAVGLLGDNSEIRLTNDDFQIFKTLGFRISLALVFPLQIIFDDVTDTNSESQGVRDNVITIPNVLELTGNTFDEDMLKREKSSEGEDWLDYTKIIEYIGLVYELDNETPLENMKITFDLQTNQSSEAEAEPVKIIEPKALETSDGEHVLKFTNEEIESICKTYPVMPLVKVELCDADGTSLRSFNRNAHIDFKASLEIQTSGQMVKIWDKNK</sequence>
<dbReference type="Proteomes" id="UP000518887">
    <property type="component" value="Unassembled WGS sequence"/>
</dbReference>
<keyword evidence="2" id="KW-1185">Reference proteome</keyword>
<name>A0A7W8G6W2_9SPIR</name>
<accession>A0A7W8G6W2</accession>
<dbReference type="AlphaFoldDB" id="A0A7W8G6W2"/>
<protein>
    <recommendedName>
        <fullName evidence="3">Lipoprotein</fullName>
    </recommendedName>
</protein>
<evidence type="ECO:0000313" key="2">
    <source>
        <dbReference type="Proteomes" id="UP000518887"/>
    </source>
</evidence>
<comment type="caution">
    <text evidence="1">The sequence shown here is derived from an EMBL/GenBank/DDBJ whole genome shotgun (WGS) entry which is preliminary data.</text>
</comment>
<proteinExistence type="predicted"/>
<evidence type="ECO:0008006" key="3">
    <source>
        <dbReference type="Google" id="ProtNLM"/>
    </source>
</evidence>